<keyword evidence="1" id="KW-1133">Transmembrane helix</keyword>
<evidence type="ECO:0000256" key="1">
    <source>
        <dbReference type="SAM" id="Phobius"/>
    </source>
</evidence>
<protein>
    <submittedName>
        <fullName evidence="2">Uncharacterized protein</fullName>
    </submittedName>
</protein>
<dbReference type="RefSeq" id="WP_281803703.1">
    <property type="nucleotide sequence ID" value="NZ_BSEC01000001.1"/>
</dbReference>
<organism evidence="2 3">
    <name type="scientific">Methylocystis echinoides</name>
    <dbReference type="NCBI Taxonomy" id="29468"/>
    <lineage>
        <taxon>Bacteria</taxon>
        <taxon>Pseudomonadati</taxon>
        <taxon>Pseudomonadota</taxon>
        <taxon>Alphaproteobacteria</taxon>
        <taxon>Hyphomicrobiales</taxon>
        <taxon>Methylocystaceae</taxon>
        <taxon>Methylocystis</taxon>
    </lineage>
</organism>
<keyword evidence="1" id="KW-0472">Membrane</keyword>
<keyword evidence="3" id="KW-1185">Reference proteome</keyword>
<proteinExistence type="predicted"/>
<sequence length="115" mass="11995">MSDFEQNSHQPGYQSSSLVWNIAALSAFVFLLSVLGAKLLSQVVDSDVASRLVYERAMRSVAANTAPKPAAATPQSYSVVRSVGIDGITTATIPLQKAAPVSPCGDDKAAEAANK</sequence>
<keyword evidence="1" id="KW-0812">Transmembrane</keyword>
<accession>A0A9W6GVD2</accession>
<evidence type="ECO:0000313" key="3">
    <source>
        <dbReference type="Proteomes" id="UP001144323"/>
    </source>
</evidence>
<dbReference type="EMBL" id="BSEC01000001">
    <property type="protein sequence ID" value="GLI93719.1"/>
    <property type="molecule type" value="Genomic_DNA"/>
</dbReference>
<evidence type="ECO:0000313" key="2">
    <source>
        <dbReference type="EMBL" id="GLI93719.1"/>
    </source>
</evidence>
<dbReference type="Proteomes" id="UP001144323">
    <property type="component" value="Unassembled WGS sequence"/>
</dbReference>
<reference evidence="2" key="1">
    <citation type="journal article" date="2023" name="Int. J. Syst. Evol. Microbiol.">
        <title>Methylocystis iwaonis sp. nov., a type II methane-oxidizing bacterium from surface soil of a rice paddy field in Japan, and emended description of the genus Methylocystis (ex Whittenbury et al. 1970) Bowman et al. 1993.</title>
        <authorList>
            <person name="Kaise H."/>
            <person name="Sawadogo J.B."/>
            <person name="Alam M.S."/>
            <person name="Ueno C."/>
            <person name="Dianou D."/>
            <person name="Shinjo R."/>
            <person name="Asakawa S."/>
        </authorList>
    </citation>
    <scope>NUCLEOTIDE SEQUENCE</scope>
    <source>
        <strain evidence="2">LMG27198</strain>
    </source>
</reference>
<dbReference type="AlphaFoldDB" id="A0A9W6GVD2"/>
<comment type="caution">
    <text evidence="2">The sequence shown here is derived from an EMBL/GenBank/DDBJ whole genome shotgun (WGS) entry which is preliminary data.</text>
</comment>
<gene>
    <name evidence="2" type="ORF">LMG27198_27110</name>
</gene>
<name>A0A9W6GVD2_9HYPH</name>
<feature type="transmembrane region" description="Helical" evidence="1">
    <location>
        <begin position="20"/>
        <end position="41"/>
    </location>
</feature>